<dbReference type="EMBL" id="BAABID010000008">
    <property type="protein sequence ID" value="GAA4728871.1"/>
    <property type="molecule type" value="Genomic_DNA"/>
</dbReference>
<evidence type="ECO:0000256" key="2">
    <source>
        <dbReference type="ARBA" id="ARBA00022475"/>
    </source>
</evidence>
<feature type="region of interest" description="Disordered" evidence="6">
    <location>
        <begin position="1"/>
        <end position="26"/>
    </location>
</feature>
<keyword evidence="5 7" id="KW-0472">Membrane</keyword>
<feature type="transmembrane region" description="Helical" evidence="7">
    <location>
        <begin position="116"/>
        <end position="132"/>
    </location>
</feature>
<evidence type="ECO:0000256" key="6">
    <source>
        <dbReference type="SAM" id="MobiDB-lite"/>
    </source>
</evidence>
<feature type="transmembrane region" description="Helical" evidence="7">
    <location>
        <begin position="73"/>
        <end position="96"/>
    </location>
</feature>
<feature type="transmembrane region" description="Helical" evidence="7">
    <location>
        <begin position="35"/>
        <end position="53"/>
    </location>
</feature>
<proteinExistence type="predicted"/>
<keyword evidence="2" id="KW-1003">Cell membrane</keyword>
<sequence>MSGGDVPTGETPGGRDSLGLPHSGPGSRARLGRRVVALAVDYAIATAIAVLIFRPRAEGYFEMISELPAWSQLLVFGAMNLILVGSIGSTIGHRFLGMQVRPLGDPGRDYVGFGRAAVRTVLLCLVIPAVVWDSDGRGLHDKAAGTVVVRR</sequence>
<evidence type="ECO:0000256" key="5">
    <source>
        <dbReference type="ARBA" id="ARBA00023136"/>
    </source>
</evidence>
<gene>
    <name evidence="9" type="ORF">GCM10023216_20320</name>
</gene>
<keyword evidence="3 7" id="KW-0812">Transmembrane</keyword>
<keyword evidence="10" id="KW-1185">Reference proteome</keyword>
<evidence type="ECO:0000256" key="3">
    <source>
        <dbReference type="ARBA" id="ARBA00022692"/>
    </source>
</evidence>
<dbReference type="InterPro" id="IPR016795">
    <property type="entry name" value="UCP021697"/>
</dbReference>
<evidence type="ECO:0000313" key="10">
    <source>
        <dbReference type="Proteomes" id="UP001500956"/>
    </source>
</evidence>
<keyword evidence="4 7" id="KW-1133">Transmembrane helix</keyword>
<organism evidence="9 10">
    <name type="scientific">Isoptericola chiayiensis</name>
    <dbReference type="NCBI Taxonomy" id="579446"/>
    <lineage>
        <taxon>Bacteria</taxon>
        <taxon>Bacillati</taxon>
        <taxon>Actinomycetota</taxon>
        <taxon>Actinomycetes</taxon>
        <taxon>Micrococcales</taxon>
        <taxon>Promicromonosporaceae</taxon>
        <taxon>Isoptericola</taxon>
    </lineage>
</organism>
<evidence type="ECO:0000313" key="9">
    <source>
        <dbReference type="EMBL" id="GAA4728871.1"/>
    </source>
</evidence>
<evidence type="ECO:0000256" key="4">
    <source>
        <dbReference type="ARBA" id="ARBA00022989"/>
    </source>
</evidence>
<comment type="subcellular location">
    <subcellularLocation>
        <location evidence="1">Cell membrane</location>
        <topology evidence="1">Multi-pass membrane protein</topology>
    </subcellularLocation>
</comment>
<dbReference type="Proteomes" id="UP001500956">
    <property type="component" value="Unassembled WGS sequence"/>
</dbReference>
<comment type="caution">
    <text evidence="9">The sequence shown here is derived from an EMBL/GenBank/DDBJ whole genome shotgun (WGS) entry which is preliminary data.</text>
</comment>
<dbReference type="PANTHER" id="PTHR36115:SF6">
    <property type="entry name" value="PROLINE-RICH ANTIGEN HOMOLOG"/>
    <property type="match status" value="1"/>
</dbReference>
<dbReference type="PANTHER" id="PTHR36115">
    <property type="entry name" value="PROLINE-RICH ANTIGEN HOMOLOG-RELATED"/>
    <property type="match status" value="1"/>
</dbReference>
<accession>A0ABP8YHU7</accession>
<evidence type="ECO:0000256" key="7">
    <source>
        <dbReference type="SAM" id="Phobius"/>
    </source>
</evidence>
<evidence type="ECO:0000256" key="1">
    <source>
        <dbReference type="ARBA" id="ARBA00004651"/>
    </source>
</evidence>
<dbReference type="InterPro" id="IPR051791">
    <property type="entry name" value="Pra-immunoreactive"/>
</dbReference>
<reference evidence="10" key="1">
    <citation type="journal article" date="2019" name="Int. J. Syst. Evol. Microbiol.">
        <title>The Global Catalogue of Microorganisms (GCM) 10K type strain sequencing project: providing services to taxonomists for standard genome sequencing and annotation.</title>
        <authorList>
            <consortium name="The Broad Institute Genomics Platform"/>
            <consortium name="The Broad Institute Genome Sequencing Center for Infectious Disease"/>
            <person name="Wu L."/>
            <person name="Ma J."/>
        </authorList>
    </citation>
    <scope>NUCLEOTIDE SEQUENCE [LARGE SCALE GENOMIC DNA]</scope>
    <source>
        <strain evidence="10">JCM 18063</strain>
    </source>
</reference>
<dbReference type="PIRSF" id="PIRSF021697">
    <property type="entry name" value="UCP021697"/>
    <property type="match status" value="1"/>
</dbReference>
<feature type="domain" description="RDD" evidence="8">
    <location>
        <begin position="29"/>
        <end position="145"/>
    </location>
</feature>
<dbReference type="Pfam" id="PF06271">
    <property type="entry name" value="RDD"/>
    <property type="match status" value="1"/>
</dbReference>
<evidence type="ECO:0000259" key="8">
    <source>
        <dbReference type="Pfam" id="PF06271"/>
    </source>
</evidence>
<dbReference type="InterPro" id="IPR010432">
    <property type="entry name" value="RDD"/>
</dbReference>
<protein>
    <submittedName>
        <fullName evidence="9">RDD family protein</fullName>
    </submittedName>
</protein>
<name>A0ABP8YHU7_9MICO</name>